<proteinExistence type="predicted"/>
<keyword evidence="1" id="KW-0732">Signal</keyword>
<feature type="signal peptide" evidence="1">
    <location>
        <begin position="1"/>
        <end position="22"/>
    </location>
</feature>
<dbReference type="InterPro" id="IPR037401">
    <property type="entry name" value="SnoaL-like"/>
</dbReference>
<dbReference type="AlphaFoldDB" id="A0A1M6B3D0"/>
<dbReference type="InterPro" id="IPR032710">
    <property type="entry name" value="NTF2-like_dom_sf"/>
</dbReference>
<evidence type="ECO:0000256" key="1">
    <source>
        <dbReference type="SAM" id="SignalP"/>
    </source>
</evidence>
<keyword evidence="4" id="KW-1185">Reference proteome</keyword>
<dbReference type="RefSeq" id="WP_211483302.1">
    <property type="nucleotide sequence ID" value="NZ_FQYP01000001.1"/>
</dbReference>
<feature type="domain" description="SnoaL-like" evidence="2">
    <location>
        <begin position="50"/>
        <end position="159"/>
    </location>
</feature>
<dbReference type="EMBL" id="FQYP01000001">
    <property type="protein sequence ID" value="SHI43249.1"/>
    <property type="molecule type" value="Genomic_DNA"/>
</dbReference>
<protein>
    <submittedName>
        <fullName evidence="3">SnoaL-like domain-containing protein</fullName>
    </submittedName>
</protein>
<accession>A0A1M6B3D0</accession>
<gene>
    <name evidence="3" type="ORF">SAMN04488508_101608</name>
</gene>
<dbReference type="SUPFAM" id="SSF54427">
    <property type="entry name" value="NTF2-like"/>
    <property type="match status" value="1"/>
</dbReference>
<evidence type="ECO:0000259" key="2">
    <source>
        <dbReference type="Pfam" id="PF12680"/>
    </source>
</evidence>
<reference evidence="4" key="1">
    <citation type="submission" date="2016-11" db="EMBL/GenBank/DDBJ databases">
        <authorList>
            <person name="Varghese N."/>
            <person name="Submissions S."/>
        </authorList>
    </citation>
    <scope>NUCLEOTIDE SEQUENCE [LARGE SCALE GENOMIC DNA]</scope>
    <source>
        <strain evidence="4">DSM 22623</strain>
    </source>
</reference>
<organism evidence="3 4">
    <name type="scientific">Aquimarina spongiae</name>
    <dbReference type="NCBI Taxonomy" id="570521"/>
    <lineage>
        <taxon>Bacteria</taxon>
        <taxon>Pseudomonadati</taxon>
        <taxon>Bacteroidota</taxon>
        <taxon>Flavobacteriia</taxon>
        <taxon>Flavobacteriales</taxon>
        <taxon>Flavobacteriaceae</taxon>
        <taxon>Aquimarina</taxon>
    </lineage>
</organism>
<sequence>MQRTSKSIIPLLLLAILWSCNNQESQNEVKSITKHLAMTKEIAILNKASVKAFFTALENENVEALVALFADQGKQINPYHSGLFPTGANGKEEIRAYWTPVFPNFAGMTFPIDEIYAMENPKMVFVKYTGNIQLKNDAGVYSNQYYSTFKFNDEGKIEEYVEIFNPIVAARGFGLLDKIK</sequence>
<feature type="chain" id="PRO_5012590254" evidence="1">
    <location>
        <begin position="23"/>
        <end position="180"/>
    </location>
</feature>
<evidence type="ECO:0000313" key="3">
    <source>
        <dbReference type="EMBL" id="SHI43249.1"/>
    </source>
</evidence>
<dbReference type="Gene3D" id="3.10.450.50">
    <property type="match status" value="1"/>
</dbReference>
<evidence type="ECO:0000313" key="4">
    <source>
        <dbReference type="Proteomes" id="UP000184432"/>
    </source>
</evidence>
<dbReference type="STRING" id="570521.SAMN04488508_101608"/>
<name>A0A1M6B3D0_9FLAO</name>
<dbReference type="Pfam" id="PF12680">
    <property type="entry name" value="SnoaL_2"/>
    <property type="match status" value="1"/>
</dbReference>
<dbReference type="Proteomes" id="UP000184432">
    <property type="component" value="Unassembled WGS sequence"/>
</dbReference>